<dbReference type="Proteomes" id="UP000702954">
    <property type="component" value="Unassembled WGS sequence"/>
</dbReference>
<dbReference type="Proteomes" id="UP000294613">
    <property type="component" value="Unassembled WGS sequence"/>
</dbReference>
<accession>A0A4R3J5B9</accession>
<evidence type="ECO:0000313" key="6">
    <source>
        <dbReference type="Proteomes" id="UP000702954"/>
    </source>
</evidence>
<dbReference type="EMBL" id="SLZV01000039">
    <property type="protein sequence ID" value="TCS61018.1"/>
    <property type="molecule type" value="Genomic_DNA"/>
</dbReference>
<sequence>MTKKKKISLFVMLFLLSVIFLGIGVIVRNTTMDDRKVSSTEKDTDSDDNQKENGRIGNKKEAEKLLDQTVTREEIEKKVGEWNNFEMDGAGCERGVYAGKFFYDNILINSRTYDKGETFRIVIVQDQ</sequence>
<evidence type="ECO:0000313" key="5">
    <source>
        <dbReference type="Proteomes" id="UP000294613"/>
    </source>
</evidence>
<evidence type="ECO:0000256" key="2">
    <source>
        <dbReference type="SAM" id="Phobius"/>
    </source>
</evidence>
<name>A0A4R3J5B9_9FIRM</name>
<comment type="caution">
    <text evidence="4">The sequence shown here is derived from an EMBL/GenBank/DDBJ whole genome shotgun (WGS) entry which is preliminary data.</text>
</comment>
<evidence type="ECO:0000313" key="4">
    <source>
        <dbReference type="EMBL" id="TCS61018.1"/>
    </source>
</evidence>
<evidence type="ECO:0000256" key="1">
    <source>
        <dbReference type="SAM" id="MobiDB-lite"/>
    </source>
</evidence>
<dbReference type="RefSeq" id="WP_116442205.1">
    <property type="nucleotide sequence ID" value="NZ_BHEO01000008.1"/>
</dbReference>
<gene>
    <name evidence="4" type="ORF">EDD74_1396</name>
    <name evidence="3" type="ORF">FAEUMB_26780</name>
</gene>
<keyword evidence="2" id="KW-0472">Membrane</keyword>
<dbReference type="AlphaFoldDB" id="A0A4R3J5B9"/>
<reference evidence="4 5" key="2">
    <citation type="submission" date="2019-03" db="EMBL/GenBank/DDBJ databases">
        <title>Genomic Encyclopedia of Type Strains, Phase IV (KMG-IV): sequencing the most valuable type-strain genomes for metagenomic binning, comparative biology and taxonomic classification.</title>
        <authorList>
            <person name="Goeker M."/>
        </authorList>
    </citation>
    <scope>NUCLEOTIDE SEQUENCE [LARGE SCALE GENOMIC DNA]</scope>
    <source>
        <strain evidence="4 5">DSM 103426</strain>
    </source>
</reference>
<feature type="transmembrane region" description="Helical" evidence="2">
    <location>
        <begin position="7"/>
        <end position="27"/>
    </location>
</feature>
<proteinExistence type="predicted"/>
<organism evidence="4 5">
    <name type="scientific">Faecalimonas umbilicata</name>
    <dbReference type="NCBI Taxonomy" id="1912855"/>
    <lineage>
        <taxon>Bacteria</taxon>
        <taxon>Bacillati</taxon>
        <taxon>Bacillota</taxon>
        <taxon>Clostridia</taxon>
        <taxon>Lachnospirales</taxon>
        <taxon>Lachnospiraceae</taxon>
        <taxon>Faecalimonas</taxon>
    </lineage>
</organism>
<feature type="region of interest" description="Disordered" evidence="1">
    <location>
        <begin position="34"/>
        <end position="58"/>
    </location>
</feature>
<keyword evidence="2" id="KW-1133">Transmembrane helix</keyword>
<dbReference type="EMBL" id="BHEO01000008">
    <property type="protein sequence ID" value="GBU06137.1"/>
    <property type="molecule type" value="Genomic_DNA"/>
</dbReference>
<evidence type="ECO:0000313" key="3">
    <source>
        <dbReference type="EMBL" id="GBU06137.1"/>
    </source>
</evidence>
<reference evidence="3 6" key="1">
    <citation type="journal article" date="2018" name="Int. J. Syst. Evol. Microbiol.">
        <title>Draft Genome Sequence of Faecalimonas umbilicata JCM 30896T, an Acetate-Producing Bacterium Isolated from Human Feces.</title>
        <authorList>
            <person name="Sakamoto M."/>
            <person name="Ikeyama N."/>
            <person name="Yuki M."/>
            <person name="Ohkuma M."/>
        </authorList>
    </citation>
    <scope>NUCLEOTIDE SEQUENCE [LARGE SCALE GENOMIC DNA]</scope>
    <source>
        <strain evidence="3 6">EGH7</strain>
    </source>
</reference>
<keyword evidence="2" id="KW-0812">Transmembrane</keyword>
<protein>
    <submittedName>
        <fullName evidence="4">Uncharacterized protein</fullName>
    </submittedName>
</protein>
<keyword evidence="6" id="KW-1185">Reference proteome</keyword>